<feature type="compositionally biased region" description="Basic and acidic residues" evidence="1">
    <location>
        <begin position="723"/>
        <end position="735"/>
    </location>
</feature>
<organism evidence="2 3">
    <name type="scientific">Parastrongyloides trichosuri</name>
    <name type="common">Possum-specific nematode worm</name>
    <dbReference type="NCBI Taxonomy" id="131310"/>
    <lineage>
        <taxon>Eukaryota</taxon>
        <taxon>Metazoa</taxon>
        <taxon>Ecdysozoa</taxon>
        <taxon>Nematoda</taxon>
        <taxon>Chromadorea</taxon>
        <taxon>Rhabditida</taxon>
        <taxon>Tylenchina</taxon>
        <taxon>Panagrolaimomorpha</taxon>
        <taxon>Strongyloidoidea</taxon>
        <taxon>Strongyloididae</taxon>
        <taxon>Parastrongyloides</taxon>
    </lineage>
</organism>
<feature type="region of interest" description="Disordered" evidence="1">
    <location>
        <begin position="1"/>
        <end position="20"/>
    </location>
</feature>
<evidence type="ECO:0000256" key="1">
    <source>
        <dbReference type="SAM" id="MobiDB-lite"/>
    </source>
</evidence>
<reference evidence="3" key="1">
    <citation type="submission" date="2017-02" db="UniProtKB">
        <authorList>
            <consortium name="WormBaseParasite"/>
        </authorList>
    </citation>
    <scope>IDENTIFICATION</scope>
</reference>
<proteinExistence type="predicted"/>
<accession>A0A0N5A0Y1</accession>
<dbReference type="AlphaFoldDB" id="A0A0N5A0Y1"/>
<sequence length="762" mass="80431">MSGLKTSPDSSKSREATHLQQGRHVWVAAAELAIGVAAIRGVARRQHDRLEAAGDVRIEDVARLLEVGPGVGVHRLRPQVGVVAGRIGVRGEQVIELRQAVPHHDLPGHAQTRQRGLFEAVDIGRRRRLGVQVHVDQGRGQIADRGVALIEGRGGLDLVHQRLRHGLARFDVLHVAVEDGPGQHPVFMHLRRIFHEVARRVAERRIGHHRREVVQGVAELVEQGLGVVQRDQQGLAFGRLDEVVVVRSQDRLGAGQLRERAIGGHPGARTLARTGEVVGVEQADQLAGGLVRDLIGGHVRLEGRDGPLGQRLEDEAVQAFGHVEGGRAHGVQFEVGLQLVLIEVVLRLTHLLGVVEIVPRLDVVTGDRLHVGDFLGDAGLGRGPDALHQVHRRGRGLGHRVLHAPFGVVAEAQQLGALLTQGDDTGDGRLGVVGVAVVAALDELAPDLFAQGAVVGEGQEGIDAGAGVDDGPALDVARTRGGGGGGLVGVRQALQPGLISDDGPGVLVGHDLLAEAGEGVRQIGVDAAQLGLARGVQGGAVAHEGVAAALGQTLLLGVQACGVSAVGHGLDAGEQLLVEGDLVRGGRQDRRQLGFQHVPLLAADVRGHDAEHVHGAVQRLARHLHRRHGVGEGRGFGVVRDGGDVGALQFDAFQDGFAHLGRRHLVPRRHAFIRTGPGLQQFGARRGRRQDGAGDPGLIGGRQGGDGAAHRVLHGPGRSAARQGEEARASDEKMASVHPGLPTIAVLDILRRRVRERPINPV</sequence>
<dbReference type="WBParaSite" id="PTRK_0001524000.1">
    <property type="protein sequence ID" value="PTRK_0001524000.1"/>
    <property type="gene ID" value="PTRK_0001524000"/>
</dbReference>
<name>A0A0N5A0Y1_PARTI</name>
<protein>
    <submittedName>
        <fullName evidence="3">NAD-specific glutamate dehydrogenase</fullName>
    </submittedName>
</protein>
<keyword evidence="2" id="KW-1185">Reference proteome</keyword>
<feature type="compositionally biased region" description="Gly residues" evidence="1">
    <location>
        <begin position="694"/>
        <end position="707"/>
    </location>
</feature>
<feature type="region of interest" description="Disordered" evidence="1">
    <location>
        <begin position="682"/>
        <end position="735"/>
    </location>
</feature>
<evidence type="ECO:0000313" key="2">
    <source>
        <dbReference type="Proteomes" id="UP000038045"/>
    </source>
</evidence>
<feature type="compositionally biased region" description="Polar residues" evidence="1">
    <location>
        <begin position="1"/>
        <end position="10"/>
    </location>
</feature>
<evidence type="ECO:0000313" key="3">
    <source>
        <dbReference type="WBParaSite" id="PTRK_0001524000.1"/>
    </source>
</evidence>
<dbReference type="Proteomes" id="UP000038045">
    <property type="component" value="Unplaced"/>
</dbReference>